<dbReference type="InterPro" id="IPR036390">
    <property type="entry name" value="WH_DNA-bd_sf"/>
</dbReference>
<dbReference type="OMA" id="IYLQNWA"/>
<dbReference type="HOGENOM" id="CLU_022348_1_1_1"/>
<dbReference type="OrthoDB" id="422427at2759"/>
<accession>C4JIL6</accession>
<dbReference type="GO" id="GO:0005737">
    <property type="term" value="C:cytoplasm"/>
    <property type="evidence" value="ECO:0007669"/>
    <property type="project" value="UniProtKB-SubCell"/>
</dbReference>
<dbReference type="InParanoid" id="C4JIL6"/>
<dbReference type="Proteomes" id="UP000002058">
    <property type="component" value="Unassembled WGS sequence"/>
</dbReference>
<dbReference type="STRING" id="336963.C4JIL6"/>
<dbReference type="PROSITE" id="PS50250">
    <property type="entry name" value="PCI"/>
    <property type="match status" value="1"/>
</dbReference>
<keyword evidence="5" id="KW-0963">Cytoplasm</keyword>
<dbReference type="Pfam" id="PF10602">
    <property type="entry name" value="RPN7"/>
    <property type="match status" value="1"/>
</dbReference>
<dbReference type="KEGG" id="ure:UREG_01553"/>
<dbReference type="Gene3D" id="1.25.40.570">
    <property type="match status" value="1"/>
</dbReference>
<evidence type="ECO:0000256" key="1">
    <source>
        <dbReference type="ARBA" id="ARBA00004123"/>
    </source>
</evidence>
<evidence type="ECO:0000313" key="10">
    <source>
        <dbReference type="EMBL" id="EEP76704.1"/>
    </source>
</evidence>
<dbReference type="GeneID" id="8440969"/>
<dbReference type="VEuPathDB" id="FungiDB:UREG_01553"/>
<keyword evidence="6" id="KW-0736">Signalosome</keyword>
<sequence>MEPNFISDKLSVQNLGAPTKNCDSPVPRLDDPPKFDLESYIGNYGGMLSRTFLSRLIRGNEIGNLTLGRTRFHRLHFIGTHSTYLSVEALKLAIAEARGGKDVTNYQKAVEALTKVAPSEAEASIDTEWIEQTLKDVQADTDRLEHELKGYKNNLIKESIRMGNEDLGQHYHETGDLNAASKAYSRMRDYCTTTSHIASMLFKNIHVAVDREDWLAVQSNCHRLRNFQFKPDDETKNKAKMWASLGLSQLATGAYYDAATSFLSTDSSLADSYKEVISPNDVAVYGGLCALASMSRTDLIKRVMENKSFRNFLELEPHIRRAISFFCGSKFRSCLDILESYRVDYSLDVHLHRHVRDLYAQIRTKAMRQYILPYRQITLTSMASMFSPNEMIADANGTTNLSSSFLLELIGLVQNGTLDARVDLEKGVLVTRQTNKRRESHKRTMESIEEYLHISNLQLLQLNMWHASLKVPEIQQHDSDTLGQQVEPHEELSTKTWKTLTDKFQRNIKQ</sequence>
<evidence type="ECO:0000256" key="8">
    <source>
        <dbReference type="ARBA" id="ARBA00067814"/>
    </source>
</evidence>
<gene>
    <name evidence="10" type="ORF">UREG_01553</name>
</gene>
<dbReference type="GO" id="GO:0008180">
    <property type="term" value="C:COP9 signalosome"/>
    <property type="evidence" value="ECO:0007669"/>
    <property type="project" value="UniProtKB-KW"/>
</dbReference>
<organism evidence="10 11">
    <name type="scientific">Uncinocarpus reesii (strain UAMH 1704)</name>
    <dbReference type="NCBI Taxonomy" id="336963"/>
    <lineage>
        <taxon>Eukaryota</taxon>
        <taxon>Fungi</taxon>
        <taxon>Dikarya</taxon>
        <taxon>Ascomycota</taxon>
        <taxon>Pezizomycotina</taxon>
        <taxon>Eurotiomycetes</taxon>
        <taxon>Eurotiomycetidae</taxon>
        <taxon>Onygenales</taxon>
        <taxon>Onygenaceae</taxon>
        <taxon>Uncinocarpus</taxon>
    </lineage>
</organism>
<evidence type="ECO:0000256" key="7">
    <source>
        <dbReference type="ARBA" id="ARBA00023242"/>
    </source>
</evidence>
<proteinExistence type="inferred from homology"/>
<feature type="domain" description="PCI" evidence="9">
    <location>
        <begin position="254"/>
        <end position="436"/>
    </location>
</feature>
<evidence type="ECO:0000256" key="5">
    <source>
        <dbReference type="ARBA" id="ARBA00022490"/>
    </source>
</evidence>
<evidence type="ECO:0000256" key="3">
    <source>
        <dbReference type="ARBA" id="ARBA00008793"/>
    </source>
</evidence>
<protein>
    <recommendedName>
        <fullName evidence="8">COP9 signalosome complex subunit 1</fullName>
    </recommendedName>
</protein>
<dbReference type="RefSeq" id="XP_002542037.1">
    <property type="nucleotide sequence ID" value="XM_002541991.1"/>
</dbReference>
<dbReference type="PANTHER" id="PTHR14145">
    <property type="entry name" value="26S PROTESOME SUBUNIT 6"/>
    <property type="match status" value="1"/>
</dbReference>
<dbReference type="FunFam" id="1.25.40.570:FF:000022">
    <property type="entry name" value="COP9 signalosome complex subunit 1"/>
    <property type="match status" value="1"/>
</dbReference>
<evidence type="ECO:0000313" key="11">
    <source>
        <dbReference type="Proteomes" id="UP000002058"/>
    </source>
</evidence>
<dbReference type="eggNOG" id="KOG0686">
    <property type="taxonomic scope" value="Eukaryota"/>
</dbReference>
<dbReference type="InterPro" id="IPR019585">
    <property type="entry name" value="Rpn7/CSN1"/>
</dbReference>
<dbReference type="Pfam" id="PF01399">
    <property type="entry name" value="PCI"/>
    <property type="match status" value="1"/>
</dbReference>
<keyword evidence="11" id="KW-1185">Reference proteome</keyword>
<evidence type="ECO:0000256" key="4">
    <source>
        <dbReference type="ARBA" id="ARBA00011098"/>
    </source>
</evidence>
<comment type="subcellular location">
    <subcellularLocation>
        <location evidence="2">Cytoplasm</location>
    </subcellularLocation>
    <subcellularLocation>
        <location evidence="1">Nucleus</location>
    </subcellularLocation>
</comment>
<evidence type="ECO:0000256" key="6">
    <source>
        <dbReference type="ARBA" id="ARBA00022790"/>
    </source>
</evidence>
<name>C4JIL6_UNCRE</name>
<dbReference type="EMBL" id="CH476615">
    <property type="protein sequence ID" value="EEP76704.1"/>
    <property type="molecule type" value="Genomic_DNA"/>
</dbReference>
<dbReference type="InterPro" id="IPR000717">
    <property type="entry name" value="PCI_dom"/>
</dbReference>
<dbReference type="SUPFAM" id="SSF46785">
    <property type="entry name" value="Winged helix' DNA-binding domain"/>
    <property type="match status" value="1"/>
</dbReference>
<keyword evidence="7" id="KW-0539">Nucleus</keyword>
<comment type="similarity">
    <text evidence="3">Belongs to the CSN1 family.</text>
</comment>
<dbReference type="AlphaFoldDB" id="C4JIL6"/>
<comment type="subunit">
    <text evidence="4">Component of the COP9 signalosome (CSN) complex.</text>
</comment>
<dbReference type="PANTHER" id="PTHR14145:SF2">
    <property type="entry name" value="COP9 SIGNALOSOME COMPLEX SUBUNIT 1"/>
    <property type="match status" value="1"/>
</dbReference>
<evidence type="ECO:0000256" key="2">
    <source>
        <dbReference type="ARBA" id="ARBA00004496"/>
    </source>
</evidence>
<dbReference type="InterPro" id="IPR045135">
    <property type="entry name" value="Rpn7_N"/>
</dbReference>
<reference evidence="11" key="1">
    <citation type="journal article" date="2009" name="Genome Res.">
        <title>Comparative genomic analyses of the human fungal pathogens Coccidioides and their relatives.</title>
        <authorList>
            <person name="Sharpton T.J."/>
            <person name="Stajich J.E."/>
            <person name="Rounsley S.D."/>
            <person name="Gardner M.J."/>
            <person name="Wortman J.R."/>
            <person name="Jordar V.S."/>
            <person name="Maiti R."/>
            <person name="Kodira C.D."/>
            <person name="Neafsey D.E."/>
            <person name="Zeng Q."/>
            <person name="Hung C.-Y."/>
            <person name="McMahan C."/>
            <person name="Muszewska A."/>
            <person name="Grynberg M."/>
            <person name="Mandel M.A."/>
            <person name="Kellner E.M."/>
            <person name="Barker B.M."/>
            <person name="Galgiani J.N."/>
            <person name="Orbach M.J."/>
            <person name="Kirkland T.N."/>
            <person name="Cole G.T."/>
            <person name="Henn M.R."/>
            <person name="Birren B.W."/>
            <person name="Taylor J.W."/>
        </authorList>
    </citation>
    <scope>NUCLEOTIDE SEQUENCE [LARGE SCALE GENOMIC DNA]</scope>
    <source>
        <strain evidence="11">UAMH 1704</strain>
    </source>
</reference>
<evidence type="ECO:0000259" key="9">
    <source>
        <dbReference type="PROSITE" id="PS50250"/>
    </source>
</evidence>